<dbReference type="GO" id="GO:0006355">
    <property type="term" value="P:regulation of DNA-templated transcription"/>
    <property type="evidence" value="ECO:0007669"/>
    <property type="project" value="InterPro"/>
</dbReference>
<gene>
    <name evidence="1" type="ORF">JFN88_12435</name>
</gene>
<reference evidence="1" key="1">
    <citation type="submission" date="2020-12" db="EMBL/GenBank/DDBJ databases">
        <authorList>
            <person name="Huq M.A."/>
        </authorList>
    </citation>
    <scope>NUCLEOTIDE SEQUENCE</scope>
    <source>
        <strain evidence="1">MAHUQ-46</strain>
    </source>
</reference>
<dbReference type="AlphaFoldDB" id="A0A934J5I0"/>
<dbReference type="RefSeq" id="WP_199019620.1">
    <property type="nucleotide sequence ID" value="NZ_JAELUP010000065.1"/>
</dbReference>
<name>A0A934J5I0_9BACL</name>
<dbReference type="EMBL" id="JAELUP010000065">
    <property type="protein sequence ID" value="MBJ6362074.1"/>
    <property type="molecule type" value="Genomic_DNA"/>
</dbReference>
<dbReference type="Gene3D" id="1.10.1220.10">
    <property type="entry name" value="Met repressor-like"/>
    <property type="match status" value="1"/>
</dbReference>
<organism evidence="1 2">
    <name type="scientific">Paenibacillus roseus</name>
    <dbReference type="NCBI Taxonomy" id="2798579"/>
    <lineage>
        <taxon>Bacteria</taxon>
        <taxon>Bacillati</taxon>
        <taxon>Bacillota</taxon>
        <taxon>Bacilli</taxon>
        <taxon>Bacillales</taxon>
        <taxon>Paenibacillaceae</taxon>
        <taxon>Paenibacillus</taxon>
    </lineage>
</organism>
<keyword evidence="2" id="KW-1185">Reference proteome</keyword>
<evidence type="ECO:0000313" key="2">
    <source>
        <dbReference type="Proteomes" id="UP000640274"/>
    </source>
</evidence>
<sequence length="68" mass="7704">MDEKKGMSSTRAKNKYNAGAYDRLYPYVPKGKKAVYEDAARASGMSLNEFITAALEEKIKRDEKKDPQ</sequence>
<comment type="caution">
    <text evidence="1">The sequence shown here is derived from an EMBL/GenBank/DDBJ whole genome shotgun (WGS) entry which is preliminary data.</text>
</comment>
<evidence type="ECO:0008006" key="3">
    <source>
        <dbReference type="Google" id="ProtNLM"/>
    </source>
</evidence>
<evidence type="ECO:0000313" key="1">
    <source>
        <dbReference type="EMBL" id="MBJ6362074.1"/>
    </source>
</evidence>
<dbReference type="Proteomes" id="UP000640274">
    <property type="component" value="Unassembled WGS sequence"/>
</dbReference>
<protein>
    <recommendedName>
        <fullName evidence="3">Antitoxin</fullName>
    </recommendedName>
</protein>
<dbReference type="InterPro" id="IPR013321">
    <property type="entry name" value="Arc_rbn_hlx_hlx"/>
</dbReference>
<proteinExistence type="predicted"/>
<accession>A0A934J5I0</accession>